<accession>A0A1X1RNH6</accession>
<dbReference type="Proteomes" id="UP000193484">
    <property type="component" value="Unassembled WGS sequence"/>
</dbReference>
<dbReference type="NCBIfam" id="TIGR04530">
    <property type="entry name" value="hemophoreRv0203"/>
    <property type="match status" value="1"/>
</dbReference>
<dbReference type="RefSeq" id="WP_163742418.1">
    <property type="nucleotide sequence ID" value="NZ_AP022603.1"/>
</dbReference>
<evidence type="ECO:0000313" key="2">
    <source>
        <dbReference type="Proteomes" id="UP000193484"/>
    </source>
</evidence>
<dbReference type="NCBIfam" id="TIGR04529">
    <property type="entry name" value="MTB_hemophore"/>
    <property type="match status" value="1"/>
</dbReference>
<dbReference type="EMBL" id="LQOJ01000004">
    <property type="protein sequence ID" value="ORV10162.1"/>
    <property type="molecule type" value="Genomic_DNA"/>
</dbReference>
<comment type="caution">
    <text evidence="1">The sequence shown here is derived from an EMBL/GenBank/DDBJ whole genome shotgun (WGS) entry which is preliminary data.</text>
</comment>
<dbReference type="Gene3D" id="1.20.20.20">
    <property type="entry name" value="Haemophore, haem-binding domain"/>
    <property type="match status" value="1"/>
</dbReference>
<proteinExistence type="predicted"/>
<dbReference type="PROSITE" id="PS51318">
    <property type="entry name" value="TAT"/>
    <property type="match status" value="1"/>
</dbReference>
<keyword evidence="2" id="KW-1185">Reference proteome</keyword>
<dbReference type="GO" id="GO:0020037">
    <property type="term" value="F:heme binding"/>
    <property type="evidence" value="ECO:0007669"/>
    <property type="project" value="InterPro"/>
</dbReference>
<name>A0A1X1RNH6_MYCFA</name>
<sequence>MIRTVRRHPVSGAALAAAPLLAAALAVAPMAVAAPDSGTPDAGTPGTADPCSASEISKTMSAVSLDTGNYLDANPDTNRALTAIAAKPGDPRAVAAVQAYFEKNPRAGRDLQLIQQPLSALSSKCGMPIAMPQMLGLVQAAQQPGAVTPPSLTQVGSTPATPGLSIVPVVTPPVPAATPPAPVATPRVPAATPPVPAATPLVPVGRPQSPAMIAR</sequence>
<protein>
    <submittedName>
        <fullName evidence="1">Uncharacterized protein</fullName>
    </submittedName>
</protein>
<dbReference type="InterPro" id="IPR030937">
    <property type="entry name" value="Hemophore_Rv0203"/>
</dbReference>
<organism evidence="1 2">
    <name type="scientific">Mycolicibacterium fallax</name>
    <name type="common">Mycobacterium fallax</name>
    <dbReference type="NCBI Taxonomy" id="1793"/>
    <lineage>
        <taxon>Bacteria</taxon>
        <taxon>Bacillati</taxon>
        <taxon>Actinomycetota</taxon>
        <taxon>Actinomycetes</taxon>
        <taxon>Mycobacteriales</taxon>
        <taxon>Mycobacteriaceae</taxon>
        <taxon>Mycolicibacterium</taxon>
    </lineage>
</organism>
<dbReference type="InterPro" id="IPR038378">
    <property type="entry name" value="MHB_sf"/>
</dbReference>
<dbReference type="InterPro" id="IPR006311">
    <property type="entry name" value="TAT_signal"/>
</dbReference>
<dbReference type="Pfam" id="PF16525">
    <property type="entry name" value="MHB"/>
    <property type="match status" value="1"/>
</dbReference>
<dbReference type="STRING" id="1793.AWC04_00910"/>
<reference evidence="1 2" key="1">
    <citation type="submission" date="2016-01" db="EMBL/GenBank/DDBJ databases">
        <title>The new phylogeny of the genus Mycobacterium.</title>
        <authorList>
            <person name="Tarcisio F."/>
            <person name="Conor M."/>
            <person name="Antonella G."/>
            <person name="Elisabetta G."/>
            <person name="Giulia F.S."/>
            <person name="Sara T."/>
            <person name="Anna F."/>
            <person name="Clotilde B."/>
            <person name="Roberto B."/>
            <person name="Veronica D.S."/>
            <person name="Fabio R."/>
            <person name="Monica P."/>
            <person name="Olivier J."/>
            <person name="Enrico T."/>
            <person name="Nicola S."/>
        </authorList>
    </citation>
    <scope>NUCLEOTIDE SEQUENCE [LARGE SCALE GENOMIC DNA]</scope>
    <source>
        <strain evidence="1 2">DSM 44179</strain>
    </source>
</reference>
<evidence type="ECO:0000313" key="1">
    <source>
        <dbReference type="EMBL" id="ORV10162.1"/>
    </source>
</evidence>
<dbReference type="AlphaFoldDB" id="A0A1X1RNH6"/>
<dbReference type="InterPro" id="IPR032407">
    <property type="entry name" value="MHB"/>
</dbReference>
<dbReference type="GO" id="GO:0015886">
    <property type="term" value="P:heme transport"/>
    <property type="evidence" value="ECO:0007669"/>
    <property type="project" value="InterPro"/>
</dbReference>
<gene>
    <name evidence="1" type="ORF">AWC04_00910</name>
</gene>